<organism evidence="1 2">
    <name type="scientific">[Actinomadura] parvosata subsp. kistnae</name>
    <dbReference type="NCBI Taxonomy" id="1909395"/>
    <lineage>
        <taxon>Bacteria</taxon>
        <taxon>Bacillati</taxon>
        <taxon>Actinomycetota</taxon>
        <taxon>Actinomycetes</taxon>
        <taxon>Streptosporangiales</taxon>
        <taxon>Streptosporangiaceae</taxon>
        <taxon>Nonomuraea</taxon>
    </lineage>
</organism>
<dbReference type="OrthoDB" id="8683412at2"/>
<dbReference type="RefSeq" id="WP_080039302.1">
    <property type="nucleotide sequence ID" value="NZ_CP017717.1"/>
</dbReference>
<protein>
    <recommendedName>
        <fullName evidence="3">Transposase</fullName>
    </recommendedName>
</protein>
<accession>A0A1U9ZYW4</accession>
<dbReference type="InterPro" id="IPR009057">
    <property type="entry name" value="Homeodomain-like_sf"/>
</dbReference>
<evidence type="ECO:0000313" key="2">
    <source>
        <dbReference type="Proteomes" id="UP000190797"/>
    </source>
</evidence>
<reference evidence="2" key="1">
    <citation type="journal article" date="2017" name="Med. Chem. Commun.">
        <title>Nonomuraea sp. ATCC 55076 harbours the largest actinomycete chromosome to date and the kistamicin biosynthetic gene cluster.</title>
        <authorList>
            <person name="Nazari B."/>
            <person name="Forneris C.C."/>
            <person name="Gibson M.I."/>
            <person name="Moon K."/>
            <person name="Schramma K.R."/>
            <person name="Seyedsayamdost M.R."/>
        </authorList>
    </citation>
    <scope>NUCLEOTIDE SEQUENCE [LARGE SCALE GENOMIC DNA]</scope>
    <source>
        <strain evidence="2">ATCC 55076</strain>
    </source>
</reference>
<dbReference type="KEGG" id="noa:BKM31_18095"/>
<dbReference type="STRING" id="1909395.BKM31_18095"/>
<proteinExistence type="predicted"/>
<dbReference type="SUPFAM" id="SSF46689">
    <property type="entry name" value="Homeodomain-like"/>
    <property type="match status" value="1"/>
</dbReference>
<dbReference type="Pfam" id="PF13565">
    <property type="entry name" value="HTH_32"/>
    <property type="match status" value="1"/>
</dbReference>
<evidence type="ECO:0008006" key="3">
    <source>
        <dbReference type="Google" id="ProtNLM"/>
    </source>
</evidence>
<gene>
    <name evidence="1" type="ORF">BKM31_18095</name>
</gene>
<name>A0A1U9ZYW4_9ACTN</name>
<dbReference type="AlphaFoldDB" id="A0A1U9ZYW4"/>
<sequence>MDSKAAALTAGGVFNQRAGAVVDPLFCSSAFFDPRDLVQVKYEMVRRVLVDRVPVTVAAAAFGFSRASFYSAAAALEAAGPAGLVPGKPGPKGPRKLTRQVMDRVEQWRAADPHLKGRALARLIEAEFGFGVHPRSVERALLRRREPHDPEAATGR</sequence>
<evidence type="ECO:0000313" key="1">
    <source>
        <dbReference type="EMBL" id="AQZ63120.1"/>
    </source>
</evidence>
<keyword evidence="2" id="KW-1185">Reference proteome</keyword>
<dbReference type="EMBL" id="CP017717">
    <property type="protein sequence ID" value="AQZ63120.1"/>
    <property type="molecule type" value="Genomic_DNA"/>
</dbReference>
<dbReference type="Proteomes" id="UP000190797">
    <property type="component" value="Chromosome"/>
</dbReference>